<proteinExistence type="predicted"/>
<sequence length="52" mass="6093">MKVELTNEMLNNLMLFMDRIDIKGLKEIHAINEILDATYRAKNQEIETNEGK</sequence>
<gene>
    <name evidence="1" type="ORF">Ctaglu_34120</name>
</gene>
<dbReference type="EMBL" id="BHYK01000021">
    <property type="protein sequence ID" value="GCD11789.1"/>
    <property type="molecule type" value="Genomic_DNA"/>
</dbReference>
<comment type="caution">
    <text evidence="1">The sequence shown here is derived from an EMBL/GenBank/DDBJ whole genome shotgun (WGS) entry which is preliminary data.</text>
</comment>
<evidence type="ECO:0000313" key="1">
    <source>
        <dbReference type="EMBL" id="GCD11789.1"/>
    </source>
</evidence>
<organism evidence="1 2">
    <name type="scientific">Clostridium tagluense</name>
    <dbReference type="NCBI Taxonomy" id="360422"/>
    <lineage>
        <taxon>Bacteria</taxon>
        <taxon>Bacillati</taxon>
        <taxon>Bacillota</taxon>
        <taxon>Clostridia</taxon>
        <taxon>Eubacteriales</taxon>
        <taxon>Clostridiaceae</taxon>
        <taxon>Clostridium</taxon>
    </lineage>
</organism>
<protein>
    <submittedName>
        <fullName evidence="1">Uncharacterized protein</fullName>
    </submittedName>
</protein>
<accession>A0A401UQH9</accession>
<reference evidence="1 2" key="1">
    <citation type="submission" date="2018-11" db="EMBL/GenBank/DDBJ databases">
        <title>Genome sequencing and assembly of Clostridium tagluense strain A121.</title>
        <authorList>
            <person name="Murakami T."/>
            <person name="Segawa T."/>
            <person name="Shcherbakova V.A."/>
            <person name="Mori H."/>
            <person name="Yoshimura Y."/>
        </authorList>
    </citation>
    <scope>NUCLEOTIDE SEQUENCE [LARGE SCALE GENOMIC DNA]</scope>
    <source>
        <strain evidence="1 2">A121</strain>
    </source>
</reference>
<dbReference type="RefSeq" id="WP_185732776.1">
    <property type="nucleotide sequence ID" value="NZ_BHYK01000021.1"/>
</dbReference>
<dbReference type="AlphaFoldDB" id="A0A401UQH9"/>
<name>A0A401UQH9_9CLOT</name>
<keyword evidence="2" id="KW-1185">Reference proteome</keyword>
<dbReference type="Proteomes" id="UP000287872">
    <property type="component" value="Unassembled WGS sequence"/>
</dbReference>
<evidence type="ECO:0000313" key="2">
    <source>
        <dbReference type="Proteomes" id="UP000287872"/>
    </source>
</evidence>